<evidence type="ECO:0000313" key="4">
    <source>
        <dbReference type="Proteomes" id="UP001497525"/>
    </source>
</evidence>
<dbReference type="GO" id="GO:0007288">
    <property type="term" value="P:sperm axoneme assembly"/>
    <property type="evidence" value="ECO:0007669"/>
    <property type="project" value="TreeGrafter"/>
</dbReference>
<dbReference type="InterPro" id="IPR019734">
    <property type="entry name" value="TPR_rpt"/>
</dbReference>
<dbReference type="GO" id="GO:0005813">
    <property type="term" value="C:centrosome"/>
    <property type="evidence" value="ECO:0007669"/>
    <property type="project" value="TreeGrafter"/>
</dbReference>
<protein>
    <recommendedName>
        <fullName evidence="5">Tetratricopeptide repeat protein 12</fullName>
    </recommendedName>
</protein>
<feature type="compositionally biased region" description="Basic and acidic residues" evidence="2">
    <location>
        <begin position="464"/>
        <end position="474"/>
    </location>
</feature>
<comment type="caution">
    <text evidence="3">The sequence shown here is derived from an EMBL/GenBank/DDBJ whole genome shotgun (WGS) entry which is preliminary data.</text>
</comment>
<evidence type="ECO:0000256" key="1">
    <source>
        <dbReference type="PROSITE-ProRule" id="PRU00339"/>
    </source>
</evidence>
<dbReference type="SMART" id="SM00028">
    <property type="entry name" value="TPR"/>
    <property type="match status" value="3"/>
</dbReference>
<dbReference type="AlphaFoldDB" id="A0AAV2TT06"/>
<name>A0AAV2TT06_CALDB</name>
<dbReference type="InterPro" id="IPR011990">
    <property type="entry name" value="TPR-like_helical_dom_sf"/>
</dbReference>
<dbReference type="GO" id="GO:0070286">
    <property type="term" value="P:axonemal dynein complex assembly"/>
    <property type="evidence" value="ECO:0007669"/>
    <property type="project" value="TreeGrafter"/>
</dbReference>
<feature type="compositionally biased region" description="Polar residues" evidence="2">
    <location>
        <begin position="406"/>
        <end position="418"/>
    </location>
</feature>
<dbReference type="PANTHER" id="PTHR46540:SF1">
    <property type="entry name" value="TETRATRICOPEPTIDE REPEAT PROTEIN 12"/>
    <property type="match status" value="1"/>
</dbReference>
<feature type="region of interest" description="Disordered" evidence="2">
    <location>
        <begin position="366"/>
        <end position="418"/>
    </location>
</feature>
<dbReference type="EMBL" id="CAXLJL010000734">
    <property type="protein sequence ID" value="CAL5140534.1"/>
    <property type="molecule type" value="Genomic_DNA"/>
</dbReference>
<dbReference type="Proteomes" id="UP001497525">
    <property type="component" value="Unassembled WGS sequence"/>
</dbReference>
<feature type="repeat" description="TPR" evidence="1">
    <location>
        <begin position="212"/>
        <end position="245"/>
    </location>
</feature>
<feature type="region of interest" description="Disordered" evidence="2">
    <location>
        <begin position="866"/>
        <end position="885"/>
    </location>
</feature>
<dbReference type="Gene3D" id="1.25.40.10">
    <property type="entry name" value="Tetratricopeptide repeat domain"/>
    <property type="match status" value="1"/>
</dbReference>
<feature type="compositionally biased region" description="Pro residues" evidence="2">
    <location>
        <begin position="369"/>
        <end position="381"/>
    </location>
</feature>
<dbReference type="InterPro" id="IPR016024">
    <property type="entry name" value="ARM-type_fold"/>
</dbReference>
<dbReference type="InterPro" id="IPR043195">
    <property type="entry name" value="TTC12"/>
</dbReference>
<feature type="region of interest" description="Disordered" evidence="2">
    <location>
        <begin position="454"/>
        <end position="488"/>
    </location>
</feature>
<gene>
    <name evidence="3" type="ORF">CDAUBV1_LOCUS15847</name>
</gene>
<dbReference type="GO" id="GO:0005737">
    <property type="term" value="C:cytoplasm"/>
    <property type="evidence" value="ECO:0007669"/>
    <property type="project" value="TreeGrafter"/>
</dbReference>
<dbReference type="SUPFAM" id="SSF48371">
    <property type="entry name" value="ARM repeat"/>
    <property type="match status" value="2"/>
</dbReference>
<dbReference type="PROSITE" id="PS50005">
    <property type="entry name" value="TPR"/>
    <property type="match status" value="1"/>
</dbReference>
<dbReference type="PANTHER" id="PTHR46540">
    <property type="entry name" value="TETRATRICOPEPTIDE REPEAT PROTEIN 12"/>
    <property type="match status" value="1"/>
</dbReference>
<evidence type="ECO:0000313" key="3">
    <source>
        <dbReference type="EMBL" id="CAL5140534.1"/>
    </source>
</evidence>
<keyword evidence="1" id="KW-0802">TPR repeat</keyword>
<proteinExistence type="predicted"/>
<organism evidence="3 4">
    <name type="scientific">Calicophoron daubneyi</name>
    <name type="common">Rumen fluke</name>
    <name type="synonym">Paramphistomum daubneyi</name>
    <dbReference type="NCBI Taxonomy" id="300641"/>
    <lineage>
        <taxon>Eukaryota</taxon>
        <taxon>Metazoa</taxon>
        <taxon>Spiralia</taxon>
        <taxon>Lophotrochozoa</taxon>
        <taxon>Platyhelminthes</taxon>
        <taxon>Trematoda</taxon>
        <taxon>Digenea</taxon>
        <taxon>Plagiorchiida</taxon>
        <taxon>Pronocephalata</taxon>
        <taxon>Paramphistomoidea</taxon>
        <taxon>Paramphistomidae</taxon>
        <taxon>Calicophoron</taxon>
    </lineage>
</organism>
<evidence type="ECO:0008006" key="5">
    <source>
        <dbReference type="Google" id="ProtNLM"/>
    </source>
</evidence>
<accession>A0AAV2TT06</accession>
<reference evidence="3" key="1">
    <citation type="submission" date="2024-06" db="EMBL/GenBank/DDBJ databases">
        <authorList>
            <person name="Liu X."/>
            <person name="Lenzi L."/>
            <person name="Haldenby T S."/>
            <person name="Uol C."/>
        </authorList>
    </citation>
    <scope>NUCLEOTIDE SEQUENCE</scope>
</reference>
<evidence type="ECO:0000256" key="2">
    <source>
        <dbReference type="SAM" id="MobiDB-lite"/>
    </source>
</evidence>
<dbReference type="SUPFAM" id="SSF48452">
    <property type="entry name" value="TPR-like"/>
    <property type="match status" value="1"/>
</dbReference>
<sequence length="1053" mass="113983">MFTLGSAVAFQISAPLMDQNDAQLDSRKLTEVDEVLNIVKKLSSADEAVSAEAVRLADDYLKNKLPSNPPQKGFSRTVINAQKTAEDQRAQDANGFGEQSTDVAAFMSAVEKDAAERAQRRAQQRTRAGKIKDRANAFFKAGDWRRAIDLYTQAIQIAKDWEILYTNRAQAYLRLGEPKESLADCDTALAILHPQDEKSGEGDAGKPDSKIAKTYFHRGKALMALGQPKEALLAYSSARTYTPRITRDGGADLTETWWPSFLVEYVAQAEAALTAQEADAKAEAEFEANAIKSPSQLDGHRDGGYSTGQQLICLLAQLARGNQDPNYYSAGLRQLTRLLDSAPRKPSQLPDDTLVNDTTMKVENTAAAPPLPSAPPPPTPGNPATRRGRRKRVTVKGNQREKKTIGLSSQVRSGVTPTPTVQMESFSELQSLFRVKKGFSLLNREINAISQSMGLGSATGVGDSSHKTVSDRTEGAQPTPDSRPVTDPSDRLLALLNLTTLLTNECGENQRILIEQHPRLIRIGLDCLTLAPEFVQKLTKHITNDLPSGVRVGTSANQFCQLKLETLRAASADLFVTLTSQPSGRQALLTCLGPGPLLNAISACLDESLTLSKTDDSQTRPSSVVPYTSGSSATSAVCAARAARILENFTESPGFLIAVRSSTENLKSLLSVIEAALSTNTTGKTGRFITTTAQCLANLLDSLSSVCQDESIRTSILQCRQPLLSALADTLQSHAPLLSDNDHIRLVRSACRLLHNICVGQLSHITDDTKKKNSNSLASCMASSDRLADCLLNGVGAILDQPGHGPELRSVAVALAGRLLPLCSSNRVLTWLGDTANSDHANSELSERIRLLLAILDSCSMPPEYLSNSTAQLPRGPPDKSEEPVPLKLTEDDQLSAHLLGGCIRCLAAATRYSLSVRYAIGDDRRRVRRIARITRCKLQTPPLPPAKSNPTLPSCSPPSVRRDEVLAGNACLILQNCCDDTPLAEHLQGTSVIMDLLLLIQDSQRLETKRNAAILIGKLAQASHIHRDELSRLDGWNVLTPFNSWSSSLGQL</sequence>